<reference evidence="6" key="1">
    <citation type="submission" date="2021-01" db="UniProtKB">
        <authorList>
            <consortium name="EnsemblMetazoa"/>
        </authorList>
    </citation>
    <scope>IDENTIFICATION</scope>
</reference>
<dbReference type="OrthoDB" id="5588846at2759"/>
<dbReference type="PROSITE" id="PS50919">
    <property type="entry name" value="MIR"/>
    <property type="match status" value="3"/>
</dbReference>
<protein>
    <recommendedName>
        <fullName evidence="5">MIR domain-containing protein</fullName>
    </recommendedName>
</protein>
<organism evidence="6 7">
    <name type="scientific">Clytia hemisphaerica</name>
    <dbReference type="NCBI Taxonomy" id="252671"/>
    <lineage>
        <taxon>Eukaryota</taxon>
        <taxon>Metazoa</taxon>
        <taxon>Cnidaria</taxon>
        <taxon>Hydrozoa</taxon>
        <taxon>Hydroidolina</taxon>
        <taxon>Leptothecata</taxon>
        <taxon>Obeliida</taxon>
        <taxon>Clytiidae</taxon>
        <taxon>Clytia</taxon>
    </lineage>
</organism>
<evidence type="ECO:0000256" key="1">
    <source>
        <dbReference type="ARBA" id="ARBA00022729"/>
    </source>
</evidence>
<feature type="chain" id="PRO_5029564286" description="MIR domain-containing protein" evidence="4">
    <location>
        <begin position="22"/>
        <end position="204"/>
    </location>
</feature>
<dbReference type="SMART" id="SM00472">
    <property type="entry name" value="MIR"/>
    <property type="match status" value="3"/>
</dbReference>
<dbReference type="InterPro" id="IPR016093">
    <property type="entry name" value="MIR_motif"/>
</dbReference>
<dbReference type="Proteomes" id="UP000594262">
    <property type="component" value="Unplaced"/>
</dbReference>
<dbReference type="SUPFAM" id="SSF82109">
    <property type="entry name" value="MIR domain"/>
    <property type="match status" value="1"/>
</dbReference>
<feature type="domain" description="MIR" evidence="5">
    <location>
        <begin position="25"/>
        <end position="79"/>
    </location>
</feature>
<dbReference type="AlphaFoldDB" id="A0A7M5X577"/>
<dbReference type="GeneID" id="136806597"/>
<dbReference type="Pfam" id="PF02815">
    <property type="entry name" value="MIR"/>
    <property type="match status" value="1"/>
</dbReference>
<feature type="region of interest" description="Disordered" evidence="3">
    <location>
        <begin position="48"/>
        <end position="68"/>
    </location>
</feature>
<dbReference type="PANTHER" id="PTHR46809:SF2">
    <property type="entry name" value="GH21273P"/>
    <property type="match status" value="1"/>
</dbReference>
<keyword evidence="1 4" id="KW-0732">Signal</keyword>
<feature type="domain" description="MIR" evidence="5">
    <location>
        <begin position="87"/>
        <end position="142"/>
    </location>
</feature>
<dbReference type="EnsemblMetazoa" id="CLYHEMT017686.1">
    <property type="protein sequence ID" value="CLYHEMP017686.1"/>
    <property type="gene ID" value="CLYHEMG017686"/>
</dbReference>
<accession>A0A7M5X577</accession>
<evidence type="ECO:0000256" key="4">
    <source>
        <dbReference type="SAM" id="SignalP"/>
    </source>
</evidence>
<keyword evidence="7" id="KW-1185">Reference proteome</keyword>
<evidence type="ECO:0000313" key="6">
    <source>
        <dbReference type="EnsemblMetazoa" id="CLYHEMP017686.1"/>
    </source>
</evidence>
<feature type="signal peptide" evidence="4">
    <location>
        <begin position="1"/>
        <end position="21"/>
    </location>
</feature>
<feature type="domain" description="MIR" evidence="5">
    <location>
        <begin position="143"/>
        <end position="197"/>
    </location>
</feature>
<evidence type="ECO:0000313" key="7">
    <source>
        <dbReference type="Proteomes" id="UP000594262"/>
    </source>
</evidence>
<dbReference type="PANTHER" id="PTHR46809">
    <property type="entry name" value="STROMAL CELL-DERIVED FACTOR 2-LIKE PROTEIN"/>
    <property type="match status" value="1"/>
</dbReference>
<evidence type="ECO:0000259" key="5">
    <source>
        <dbReference type="PROSITE" id="PS50919"/>
    </source>
</evidence>
<dbReference type="InterPro" id="IPR036300">
    <property type="entry name" value="MIR_dom_sf"/>
</dbReference>
<sequence length="204" mass="23140">MKPSKAFYCMLQFILLQIVRCKDEFQHVTCGSSLKLFNNRQNIRLHSHDVKYGSGSGQQSVTGSRSADDQNSYWIVRGRHGQKCDRGTVIKCGDKIRLQHLATKRNLHSHFFQSPITHNQEVSAFGEGGDGDSGDDWEVKCSTKNWNRNDKIRFKHADTGRYLHASSDQYGRPIAGQHEICAYHNEDAANLWVAQAGVYIKAKK</sequence>
<evidence type="ECO:0000256" key="3">
    <source>
        <dbReference type="SAM" id="MobiDB-lite"/>
    </source>
</evidence>
<keyword evidence="2" id="KW-0677">Repeat</keyword>
<dbReference type="RefSeq" id="XP_066919290.1">
    <property type="nucleotide sequence ID" value="XM_067063189.1"/>
</dbReference>
<evidence type="ECO:0000256" key="2">
    <source>
        <dbReference type="ARBA" id="ARBA00022737"/>
    </source>
</evidence>
<dbReference type="Gene3D" id="2.80.10.50">
    <property type="match status" value="1"/>
</dbReference>
<proteinExistence type="predicted"/>
<name>A0A7M5X577_9CNID</name>